<sequence length="184" mass="20958">MKSQALYRRILIILLCSVGLMYSQSISLFEQVEEAVAESVSPGVQVGQVALPIELSTLQGKQVKLDDFKGQQVVLNFFATWCHPCQEEMPVIVEMDKRLREQGAVFLAINLMSQEQSKAEIKPFLDHYRAYFDPLLDEEGEVMDRYQIIGIPTTIVIDEQGIIVQRINGEMSYGMMEDLILLRK</sequence>
<organism evidence="3 4">
    <name type="scientific">Halalkalibacter nanhaiisediminis</name>
    <dbReference type="NCBI Taxonomy" id="688079"/>
    <lineage>
        <taxon>Bacteria</taxon>
        <taxon>Bacillati</taxon>
        <taxon>Bacillota</taxon>
        <taxon>Bacilli</taxon>
        <taxon>Bacillales</taxon>
        <taxon>Bacillaceae</taxon>
        <taxon>Halalkalibacter</taxon>
    </lineage>
</organism>
<keyword evidence="4" id="KW-1185">Reference proteome</keyword>
<evidence type="ECO:0000256" key="1">
    <source>
        <dbReference type="ARBA" id="ARBA00023157"/>
    </source>
</evidence>
<dbReference type="RefSeq" id="WP_144451623.1">
    <property type="nucleotide sequence ID" value="NZ_VLKZ01000013.1"/>
</dbReference>
<dbReference type="PANTHER" id="PTHR42852:SF1">
    <property type="entry name" value="THIOREDOXIN-LIKE PROTEIN YNEN"/>
    <property type="match status" value="1"/>
</dbReference>
<dbReference type="Gene3D" id="3.40.30.10">
    <property type="entry name" value="Glutaredoxin"/>
    <property type="match status" value="1"/>
</dbReference>
<dbReference type="AlphaFoldDB" id="A0A562Q963"/>
<evidence type="ECO:0000313" key="3">
    <source>
        <dbReference type="EMBL" id="TWI53307.1"/>
    </source>
</evidence>
<dbReference type="PANTHER" id="PTHR42852">
    <property type="entry name" value="THIOL:DISULFIDE INTERCHANGE PROTEIN DSBE"/>
    <property type="match status" value="1"/>
</dbReference>
<protein>
    <submittedName>
        <fullName evidence="3">Peroxiredoxin</fullName>
    </submittedName>
</protein>
<gene>
    <name evidence="3" type="ORF">IQ10_03442</name>
</gene>
<dbReference type="SUPFAM" id="SSF52833">
    <property type="entry name" value="Thioredoxin-like"/>
    <property type="match status" value="1"/>
</dbReference>
<dbReference type="OrthoDB" id="25753at2"/>
<dbReference type="EMBL" id="VLKZ01000013">
    <property type="protein sequence ID" value="TWI53307.1"/>
    <property type="molecule type" value="Genomic_DNA"/>
</dbReference>
<dbReference type="CDD" id="cd02966">
    <property type="entry name" value="TlpA_like_family"/>
    <property type="match status" value="1"/>
</dbReference>
<name>A0A562Q963_9BACI</name>
<evidence type="ECO:0000259" key="2">
    <source>
        <dbReference type="PROSITE" id="PS51352"/>
    </source>
</evidence>
<dbReference type="InterPro" id="IPR000866">
    <property type="entry name" value="AhpC/TSA"/>
</dbReference>
<dbReference type="Proteomes" id="UP000315711">
    <property type="component" value="Unassembled WGS sequence"/>
</dbReference>
<dbReference type="InterPro" id="IPR036249">
    <property type="entry name" value="Thioredoxin-like_sf"/>
</dbReference>
<proteinExistence type="predicted"/>
<feature type="domain" description="Thioredoxin" evidence="2">
    <location>
        <begin position="44"/>
        <end position="184"/>
    </location>
</feature>
<keyword evidence="1" id="KW-1015">Disulfide bond</keyword>
<accession>A0A562Q963</accession>
<dbReference type="GO" id="GO:0016209">
    <property type="term" value="F:antioxidant activity"/>
    <property type="evidence" value="ECO:0007669"/>
    <property type="project" value="InterPro"/>
</dbReference>
<dbReference type="InterPro" id="IPR013766">
    <property type="entry name" value="Thioredoxin_domain"/>
</dbReference>
<dbReference type="Pfam" id="PF00578">
    <property type="entry name" value="AhpC-TSA"/>
    <property type="match status" value="1"/>
</dbReference>
<comment type="caution">
    <text evidence="3">The sequence shown here is derived from an EMBL/GenBank/DDBJ whole genome shotgun (WGS) entry which is preliminary data.</text>
</comment>
<reference evidence="3 4" key="1">
    <citation type="journal article" date="2015" name="Stand. Genomic Sci.">
        <title>Genomic Encyclopedia of Bacterial and Archaeal Type Strains, Phase III: the genomes of soil and plant-associated and newly described type strains.</title>
        <authorList>
            <person name="Whitman W.B."/>
            <person name="Woyke T."/>
            <person name="Klenk H.P."/>
            <person name="Zhou Y."/>
            <person name="Lilburn T.G."/>
            <person name="Beck B.J."/>
            <person name="De Vos P."/>
            <person name="Vandamme P."/>
            <person name="Eisen J.A."/>
            <person name="Garrity G."/>
            <person name="Hugenholtz P."/>
            <person name="Kyrpides N.C."/>
        </authorList>
    </citation>
    <scope>NUCLEOTIDE SEQUENCE [LARGE SCALE GENOMIC DNA]</scope>
    <source>
        <strain evidence="3 4">CGMCC 1.10116</strain>
    </source>
</reference>
<evidence type="ECO:0000313" key="4">
    <source>
        <dbReference type="Proteomes" id="UP000315711"/>
    </source>
</evidence>
<dbReference type="InterPro" id="IPR050553">
    <property type="entry name" value="Thioredoxin_ResA/DsbE_sf"/>
</dbReference>
<dbReference type="PROSITE" id="PS51352">
    <property type="entry name" value="THIOREDOXIN_2"/>
    <property type="match status" value="1"/>
</dbReference>
<dbReference type="GO" id="GO:0016491">
    <property type="term" value="F:oxidoreductase activity"/>
    <property type="evidence" value="ECO:0007669"/>
    <property type="project" value="InterPro"/>
</dbReference>